<dbReference type="EMBL" id="KK120690">
    <property type="protein sequence ID" value="KFM78826.1"/>
    <property type="molecule type" value="Genomic_DNA"/>
</dbReference>
<evidence type="ECO:0000313" key="1">
    <source>
        <dbReference type="EMBL" id="KFM78826.1"/>
    </source>
</evidence>
<dbReference type="STRING" id="407821.A0A087UN87"/>
<reference evidence="1 2" key="1">
    <citation type="submission" date="2013-11" db="EMBL/GenBank/DDBJ databases">
        <title>Genome sequencing of Stegodyphus mimosarum.</title>
        <authorList>
            <person name="Bechsgaard J."/>
        </authorList>
    </citation>
    <scope>NUCLEOTIDE SEQUENCE [LARGE SCALE GENOMIC DNA]</scope>
</reference>
<feature type="non-terminal residue" evidence="1">
    <location>
        <position position="69"/>
    </location>
</feature>
<sequence>MIEVKKFLTEGTTSTVFYTPQNMLGYGALLCWGTNSIGRQKDPCIYRVVPVGPPETMRNCVVTNHTTDS</sequence>
<dbReference type="OrthoDB" id="6417368at2759"/>
<dbReference type="PANTHER" id="PTHR23278">
    <property type="entry name" value="SIDESTEP PROTEIN"/>
    <property type="match status" value="1"/>
</dbReference>
<evidence type="ECO:0000313" key="2">
    <source>
        <dbReference type="Proteomes" id="UP000054359"/>
    </source>
</evidence>
<proteinExistence type="predicted"/>
<dbReference type="Proteomes" id="UP000054359">
    <property type="component" value="Unassembled WGS sequence"/>
</dbReference>
<accession>A0A087UN87</accession>
<gene>
    <name evidence="1" type="ORF">X975_21029</name>
</gene>
<dbReference type="PANTHER" id="PTHR23278:SF19">
    <property type="entry name" value="OBSCURIN"/>
    <property type="match status" value="1"/>
</dbReference>
<dbReference type="AlphaFoldDB" id="A0A087UN87"/>
<keyword evidence="2" id="KW-1185">Reference proteome</keyword>
<protein>
    <submittedName>
        <fullName evidence="1">Uncharacterized protein</fullName>
    </submittedName>
</protein>
<name>A0A087UN87_STEMI</name>
<organism evidence="1 2">
    <name type="scientific">Stegodyphus mimosarum</name>
    <name type="common">African social velvet spider</name>
    <dbReference type="NCBI Taxonomy" id="407821"/>
    <lineage>
        <taxon>Eukaryota</taxon>
        <taxon>Metazoa</taxon>
        <taxon>Ecdysozoa</taxon>
        <taxon>Arthropoda</taxon>
        <taxon>Chelicerata</taxon>
        <taxon>Arachnida</taxon>
        <taxon>Araneae</taxon>
        <taxon>Araneomorphae</taxon>
        <taxon>Entelegynae</taxon>
        <taxon>Eresoidea</taxon>
        <taxon>Eresidae</taxon>
        <taxon>Stegodyphus</taxon>
    </lineage>
</organism>